<gene>
    <name evidence="4" type="ORF">ABV298_17415</name>
</gene>
<dbReference type="RefSeq" id="WP_353717464.1">
    <property type="nucleotide sequence ID" value="NZ_CP159289.1"/>
</dbReference>
<dbReference type="Pfam" id="PF14486">
    <property type="entry name" value="DUF4432"/>
    <property type="match status" value="1"/>
</dbReference>
<comment type="cofactor">
    <cofactor evidence="1">
        <name>Ca(2+)</name>
        <dbReference type="ChEBI" id="CHEBI:29108"/>
    </cofactor>
</comment>
<evidence type="ECO:0000256" key="2">
    <source>
        <dbReference type="ARBA" id="ARBA00011245"/>
    </source>
</evidence>
<organism evidence="4">
    <name type="scientific">Dyadobacter sp. 676</name>
    <dbReference type="NCBI Taxonomy" id="3088362"/>
    <lineage>
        <taxon>Bacteria</taxon>
        <taxon>Pseudomonadati</taxon>
        <taxon>Bacteroidota</taxon>
        <taxon>Cytophagia</taxon>
        <taxon>Cytophagales</taxon>
        <taxon>Spirosomataceae</taxon>
        <taxon>Dyadobacter</taxon>
    </lineage>
</organism>
<evidence type="ECO:0000256" key="3">
    <source>
        <dbReference type="ARBA" id="ARBA00022837"/>
    </source>
</evidence>
<comment type="subunit">
    <text evidence="2">Monomer.</text>
</comment>
<protein>
    <submittedName>
        <fullName evidence="4">Aldose 1-epimerase family protein</fullName>
    </submittedName>
</protein>
<proteinExistence type="predicted"/>
<dbReference type="Gene3D" id="2.70.98.10">
    <property type="match status" value="1"/>
</dbReference>
<dbReference type="AlphaFoldDB" id="A0AAU8FCB2"/>
<sequence length="370" mass="40801">MDIGDSKGTEKHAEDRKVTDWVTKVSNHIQVGGIETSVLDNGAGRGTRIAWINTGGGLRFKIVIDRAMDIAEAFYNQHSLAWISHGGITYPQPFSDKGIDWLRTFGGGLLTTCGLSHAGGPESDSFGDRGLHGLISNQPAEIVSIIQPDLRAGKYEMSITGIVRETRPFGPSLELKRTISATLGEAKLRIHDEVINKANTAAPHMLLYHFNFGWPLVDEGADILWNGKWYPRFGDENAKIFREGNAFKKVPAPLESHLGSGEEVALIDVEADIFGDSICGLHNEKLGLAVALKFKKEQLPWLANWQHWGKGEYVTGIEPSTHPLSGQAKAREDGTLIFLQPEETREYDLELSVMTTKEEIGEFELKVNVS</sequence>
<dbReference type="InterPro" id="IPR027839">
    <property type="entry name" value="DUF4432"/>
</dbReference>
<evidence type="ECO:0000313" key="4">
    <source>
        <dbReference type="EMBL" id="XCH22131.1"/>
    </source>
</evidence>
<reference evidence="4" key="1">
    <citation type="submission" date="2024-06" db="EMBL/GenBank/DDBJ databases">
        <title>Sequencing and assembly of the genome of Dyadobacter sp. strain 676, a symbiont of Cyamopsis tetragonoloba.</title>
        <authorList>
            <person name="Guro P."/>
            <person name="Sazanova A."/>
            <person name="Kuznetsova I."/>
            <person name="Belimov A."/>
            <person name="Safronova V."/>
        </authorList>
    </citation>
    <scope>NUCLEOTIDE SEQUENCE</scope>
    <source>
        <strain evidence="4">676</strain>
    </source>
</reference>
<dbReference type="InterPro" id="IPR014718">
    <property type="entry name" value="GH-type_carb-bd"/>
</dbReference>
<dbReference type="CDD" id="cd09023">
    <property type="entry name" value="Aldose_epim_Ec_c4013"/>
    <property type="match status" value="1"/>
</dbReference>
<name>A0AAU8FCB2_9BACT</name>
<accession>A0AAU8FCB2</accession>
<evidence type="ECO:0000256" key="1">
    <source>
        <dbReference type="ARBA" id="ARBA00001913"/>
    </source>
</evidence>
<keyword evidence="3" id="KW-0106">Calcium</keyword>
<dbReference type="EMBL" id="CP159289">
    <property type="protein sequence ID" value="XCH22131.1"/>
    <property type="molecule type" value="Genomic_DNA"/>
</dbReference>
<dbReference type="GO" id="GO:0030246">
    <property type="term" value="F:carbohydrate binding"/>
    <property type="evidence" value="ECO:0007669"/>
    <property type="project" value="InterPro"/>
</dbReference>